<dbReference type="Proteomes" id="UP000663865">
    <property type="component" value="Unassembled WGS sequence"/>
</dbReference>
<dbReference type="Proteomes" id="UP000663825">
    <property type="component" value="Unassembled WGS sequence"/>
</dbReference>
<feature type="compositionally biased region" description="Low complexity" evidence="1">
    <location>
        <begin position="138"/>
        <end position="147"/>
    </location>
</feature>
<accession>A0A818DQD4</accession>
<dbReference type="AlphaFoldDB" id="A0A818DQD4"/>
<gene>
    <name evidence="3" type="ORF">FME351_LOCUS8963</name>
    <name evidence="4" type="ORF">KIK155_LOCUS12414</name>
    <name evidence="2" type="ORF">TIS948_LOCUS23135</name>
</gene>
<evidence type="ECO:0000313" key="3">
    <source>
        <dbReference type="EMBL" id="CAF3399923.1"/>
    </source>
</evidence>
<feature type="region of interest" description="Disordered" evidence="1">
    <location>
        <begin position="183"/>
        <end position="284"/>
    </location>
</feature>
<evidence type="ECO:0000313" key="5">
    <source>
        <dbReference type="Proteomes" id="UP000663865"/>
    </source>
</evidence>
<sequence length="284" mass="31946">MYVDEEVIFLPALKTGDSEITTSSHSQGNPFIAHLYVTFKIMNYQFQTSSPYVQAAMSQAVQSMLNGGSLPPNCVVMSVPFQQVQQMLPPFMMNSPFGGNDPKVFPQKIPYYNLSPYSNNSQARAIMHQQNYNYPAATHKNNTNINNKKSKKSNHQQPHANVYNSASFDSYMRHLSWSRLFDHSSRKNSKQQNQDEAPINYEKGSNASKNQRSNSSSSSSSSTTSDETIRQVNVINKQSSNIDPKQQTTGTLPFKYSSEFVPGFGKQQQSQNVKSNDVFILKKP</sequence>
<dbReference type="Proteomes" id="UP000663869">
    <property type="component" value="Unassembled WGS sequence"/>
</dbReference>
<dbReference type="EMBL" id="CAJNXB010003988">
    <property type="protein sequence ID" value="CAF3349454.1"/>
    <property type="molecule type" value="Genomic_DNA"/>
</dbReference>
<protein>
    <submittedName>
        <fullName evidence="4">Uncharacterized protein</fullName>
    </submittedName>
</protein>
<evidence type="ECO:0000256" key="1">
    <source>
        <dbReference type="SAM" id="MobiDB-lite"/>
    </source>
</evidence>
<dbReference type="OrthoDB" id="10041117at2759"/>
<organism evidence="4 5">
    <name type="scientific">Rotaria socialis</name>
    <dbReference type="NCBI Taxonomy" id="392032"/>
    <lineage>
        <taxon>Eukaryota</taxon>
        <taxon>Metazoa</taxon>
        <taxon>Spiralia</taxon>
        <taxon>Gnathifera</taxon>
        <taxon>Rotifera</taxon>
        <taxon>Eurotatoria</taxon>
        <taxon>Bdelloidea</taxon>
        <taxon>Philodinida</taxon>
        <taxon>Philodinidae</taxon>
        <taxon>Rotaria</taxon>
    </lineage>
</organism>
<feature type="region of interest" description="Disordered" evidence="1">
    <location>
        <begin position="136"/>
        <end position="159"/>
    </location>
</feature>
<evidence type="ECO:0000313" key="4">
    <source>
        <dbReference type="EMBL" id="CAF3451454.1"/>
    </source>
</evidence>
<name>A0A818DQD4_9BILA</name>
<dbReference type="EMBL" id="CAJNYU010000955">
    <property type="protein sequence ID" value="CAF3399923.1"/>
    <property type="molecule type" value="Genomic_DNA"/>
</dbReference>
<proteinExistence type="predicted"/>
<reference evidence="4" key="1">
    <citation type="submission" date="2021-02" db="EMBL/GenBank/DDBJ databases">
        <authorList>
            <person name="Nowell W R."/>
        </authorList>
    </citation>
    <scope>NUCLEOTIDE SEQUENCE</scope>
</reference>
<evidence type="ECO:0000313" key="2">
    <source>
        <dbReference type="EMBL" id="CAF3349454.1"/>
    </source>
</evidence>
<feature type="compositionally biased region" description="Polar residues" evidence="1">
    <location>
        <begin position="266"/>
        <end position="275"/>
    </location>
</feature>
<feature type="compositionally biased region" description="Polar residues" evidence="1">
    <location>
        <begin position="230"/>
        <end position="251"/>
    </location>
</feature>
<comment type="caution">
    <text evidence="4">The sequence shown here is derived from an EMBL/GenBank/DDBJ whole genome shotgun (WGS) entry which is preliminary data.</text>
</comment>
<feature type="compositionally biased region" description="Low complexity" evidence="1">
    <location>
        <begin position="205"/>
        <end position="225"/>
    </location>
</feature>
<dbReference type="EMBL" id="CAJNYV010002038">
    <property type="protein sequence ID" value="CAF3451454.1"/>
    <property type="molecule type" value="Genomic_DNA"/>
</dbReference>